<dbReference type="Proteomes" id="UP001277761">
    <property type="component" value="Unassembled WGS sequence"/>
</dbReference>
<accession>A0ABU4VMV8</accession>
<keyword evidence="7 8" id="KW-0234">DNA repair</keyword>
<gene>
    <name evidence="8" type="primary">ung</name>
    <name evidence="12" type="ORF">SK069_16385</name>
</gene>
<dbReference type="PROSITE" id="PS00130">
    <property type="entry name" value="U_DNA_GLYCOSYLASE"/>
    <property type="match status" value="1"/>
</dbReference>
<dbReference type="HAMAP" id="MF_00148">
    <property type="entry name" value="UDG"/>
    <property type="match status" value="1"/>
</dbReference>
<comment type="caution">
    <text evidence="12">The sequence shown here is derived from an EMBL/GenBank/DDBJ whole genome shotgun (WGS) entry which is preliminary data.</text>
</comment>
<keyword evidence="6 8" id="KW-0378">Hydrolase</keyword>
<evidence type="ECO:0000256" key="5">
    <source>
        <dbReference type="ARBA" id="ARBA00022763"/>
    </source>
</evidence>
<comment type="subcellular location">
    <subcellularLocation>
        <location evidence="8">Cytoplasm</location>
    </subcellularLocation>
</comment>
<dbReference type="RefSeq" id="WP_319955328.1">
    <property type="nucleotide sequence ID" value="NZ_JAXAVX010000011.1"/>
</dbReference>
<proteinExistence type="inferred from homology"/>
<evidence type="ECO:0000256" key="4">
    <source>
        <dbReference type="ARBA" id="ARBA00012030"/>
    </source>
</evidence>
<reference evidence="12 13" key="1">
    <citation type="submission" date="2023-11" db="EMBL/GenBank/DDBJ databases">
        <authorList>
            <person name="Xu M."/>
            <person name="Jiang T."/>
        </authorList>
    </citation>
    <scope>NUCLEOTIDE SEQUENCE [LARGE SCALE GENOMIC DNA]</scope>
    <source>
        <strain evidence="12 13">SD</strain>
    </source>
</reference>
<dbReference type="InterPro" id="IPR002043">
    <property type="entry name" value="UDG_fam1"/>
</dbReference>
<evidence type="ECO:0000256" key="9">
    <source>
        <dbReference type="PROSITE-ProRule" id="PRU10072"/>
    </source>
</evidence>
<dbReference type="SUPFAM" id="SSF52141">
    <property type="entry name" value="Uracil-DNA glycosylase-like"/>
    <property type="match status" value="1"/>
</dbReference>
<comment type="function">
    <text evidence="2 8 10">Excises uracil residues from the DNA which can arise as a result of misincorporation of dUMP residues by DNA polymerase or due to deamination of cytosine.</text>
</comment>
<dbReference type="CDD" id="cd10027">
    <property type="entry name" value="UDG-F1-like"/>
    <property type="match status" value="1"/>
</dbReference>
<dbReference type="SMART" id="SM00987">
    <property type="entry name" value="UreE_C"/>
    <property type="match status" value="1"/>
</dbReference>
<dbReference type="SMART" id="SM00986">
    <property type="entry name" value="UDG"/>
    <property type="match status" value="1"/>
</dbReference>
<evidence type="ECO:0000313" key="13">
    <source>
        <dbReference type="Proteomes" id="UP001277761"/>
    </source>
</evidence>
<dbReference type="NCBIfam" id="NF003592">
    <property type="entry name" value="PRK05254.1-5"/>
    <property type="match status" value="1"/>
</dbReference>
<evidence type="ECO:0000256" key="1">
    <source>
        <dbReference type="ARBA" id="ARBA00001400"/>
    </source>
</evidence>
<dbReference type="InterPro" id="IPR005122">
    <property type="entry name" value="Uracil-DNA_glycosylase-like"/>
</dbReference>
<keyword evidence="8" id="KW-0963">Cytoplasm</keyword>
<protein>
    <recommendedName>
        <fullName evidence="4 8">Uracil-DNA glycosylase</fullName>
        <shortName evidence="8">UDG</shortName>
        <ecNumber evidence="4 8">3.2.2.27</ecNumber>
    </recommendedName>
</protein>
<dbReference type="NCBIfam" id="NF003588">
    <property type="entry name" value="PRK05254.1-1"/>
    <property type="match status" value="1"/>
</dbReference>
<dbReference type="PANTHER" id="PTHR11264">
    <property type="entry name" value="URACIL-DNA GLYCOSYLASE"/>
    <property type="match status" value="1"/>
</dbReference>
<organism evidence="12 13">
    <name type="scientific">Patulibacter brassicae</name>
    <dbReference type="NCBI Taxonomy" id="1705717"/>
    <lineage>
        <taxon>Bacteria</taxon>
        <taxon>Bacillati</taxon>
        <taxon>Actinomycetota</taxon>
        <taxon>Thermoleophilia</taxon>
        <taxon>Solirubrobacterales</taxon>
        <taxon>Patulibacteraceae</taxon>
        <taxon>Patulibacter</taxon>
    </lineage>
</organism>
<name>A0ABU4VMV8_9ACTN</name>
<evidence type="ECO:0000313" key="12">
    <source>
        <dbReference type="EMBL" id="MDX8153177.1"/>
    </source>
</evidence>
<comment type="similarity">
    <text evidence="3 8 10">Belongs to the uracil-DNA glycosylase (UDG) superfamily. UNG family.</text>
</comment>
<feature type="domain" description="Uracil-DNA glycosylase-like" evidence="11">
    <location>
        <begin position="66"/>
        <end position="225"/>
    </location>
</feature>
<keyword evidence="5 8" id="KW-0227">DNA damage</keyword>
<evidence type="ECO:0000259" key="11">
    <source>
        <dbReference type="SMART" id="SM00986"/>
    </source>
</evidence>
<evidence type="ECO:0000256" key="8">
    <source>
        <dbReference type="HAMAP-Rule" id="MF_00148"/>
    </source>
</evidence>
<keyword evidence="12" id="KW-0326">Glycosidase</keyword>
<evidence type="ECO:0000256" key="10">
    <source>
        <dbReference type="RuleBase" id="RU003780"/>
    </source>
</evidence>
<dbReference type="InterPro" id="IPR036895">
    <property type="entry name" value="Uracil-DNA_glycosylase-like_sf"/>
</dbReference>
<dbReference type="GO" id="GO:0004844">
    <property type="term" value="F:uracil DNA N-glycosylase activity"/>
    <property type="evidence" value="ECO:0007669"/>
    <property type="project" value="UniProtKB-EC"/>
</dbReference>
<evidence type="ECO:0000256" key="7">
    <source>
        <dbReference type="ARBA" id="ARBA00023204"/>
    </source>
</evidence>
<dbReference type="Pfam" id="PF03167">
    <property type="entry name" value="UDG"/>
    <property type="match status" value="1"/>
</dbReference>
<evidence type="ECO:0000256" key="2">
    <source>
        <dbReference type="ARBA" id="ARBA00002631"/>
    </source>
</evidence>
<evidence type="ECO:0000256" key="3">
    <source>
        <dbReference type="ARBA" id="ARBA00008184"/>
    </source>
</evidence>
<dbReference type="EC" id="3.2.2.27" evidence="4 8"/>
<dbReference type="Gene3D" id="3.40.470.10">
    <property type="entry name" value="Uracil-DNA glycosylase-like domain"/>
    <property type="match status" value="1"/>
</dbReference>
<dbReference type="EMBL" id="JAXAVX010000011">
    <property type="protein sequence ID" value="MDX8153177.1"/>
    <property type="molecule type" value="Genomic_DNA"/>
</dbReference>
<dbReference type="PANTHER" id="PTHR11264:SF0">
    <property type="entry name" value="URACIL-DNA GLYCOSYLASE"/>
    <property type="match status" value="1"/>
</dbReference>
<dbReference type="InterPro" id="IPR018085">
    <property type="entry name" value="Ura-DNA_Glyclase_AS"/>
</dbReference>
<keyword evidence="13" id="KW-1185">Reference proteome</keyword>
<comment type="catalytic activity">
    <reaction evidence="1 8 10">
        <text>Hydrolyzes single-stranded DNA or mismatched double-stranded DNA and polynucleotides, releasing free uracil.</text>
        <dbReference type="EC" id="3.2.2.27"/>
    </reaction>
</comment>
<feature type="active site" description="Proton acceptor" evidence="8 9">
    <location>
        <position position="81"/>
    </location>
</feature>
<dbReference type="NCBIfam" id="TIGR00628">
    <property type="entry name" value="ung"/>
    <property type="match status" value="1"/>
</dbReference>
<sequence>MTTASPAPVPDAPAGHVPDLAGTVPEAWRPYVDRAALGRVERFLGAEVAAGRRIQPLRAQVFRALQLVAPDDVRVVLCGQDPYPTPGVPIGLAFAVAPEAPIPGSLRNMYAELEADLGIPPASTGDLTPWARSGMLLLNASLTVAPNAPGSHKPAGWHDVTFELLRRLAAARTGIVFLALGRHAQDVVARLPTDGHRVVTAAHPSPMSARLFHGSRPFSRTDAALQELGGPPFDWRLG</sequence>
<evidence type="ECO:0000256" key="6">
    <source>
        <dbReference type="ARBA" id="ARBA00022801"/>
    </source>
</evidence>